<keyword evidence="4" id="KW-0378">Hydrolase</keyword>
<dbReference type="InterPro" id="IPR052906">
    <property type="entry name" value="Type_IV_Methyl-Rstrct_Enzyme"/>
</dbReference>
<evidence type="ECO:0000256" key="2">
    <source>
        <dbReference type="SAM" id="Phobius"/>
    </source>
</evidence>
<protein>
    <submittedName>
        <fullName evidence="4">Restriction endonuclease</fullName>
        <ecNumber evidence="4">3.1.21.-</ecNumber>
    </submittedName>
</protein>
<accession>A0ABW0SJY9</accession>
<keyword evidence="2" id="KW-0812">Transmembrane</keyword>
<keyword evidence="5" id="KW-1185">Reference proteome</keyword>
<feature type="domain" description="Restriction endonuclease type IV Mrr" evidence="3">
    <location>
        <begin position="42"/>
        <end position="148"/>
    </location>
</feature>
<dbReference type="GO" id="GO:0004519">
    <property type="term" value="F:endonuclease activity"/>
    <property type="evidence" value="ECO:0007669"/>
    <property type="project" value="UniProtKB-KW"/>
</dbReference>
<feature type="compositionally biased region" description="Low complexity" evidence="1">
    <location>
        <begin position="211"/>
        <end position="231"/>
    </location>
</feature>
<dbReference type="Proteomes" id="UP001596036">
    <property type="component" value="Unassembled WGS sequence"/>
</dbReference>
<feature type="transmembrane region" description="Helical" evidence="2">
    <location>
        <begin position="6"/>
        <end position="28"/>
    </location>
</feature>
<organism evidence="4 5">
    <name type="scientific">Lysobacter yangpyeongensis</name>
    <dbReference type="NCBI Taxonomy" id="346182"/>
    <lineage>
        <taxon>Bacteria</taxon>
        <taxon>Pseudomonadati</taxon>
        <taxon>Pseudomonadota</taxon>
        <taxon>Gammaproteobacteria</taxon>
        <taxon>Lysobacterales</taxon>
        <taxon>Lysobacteraceae</taxon>
        <taxon>Lysobacter</taxon>
    </lineage>
</organism>
<dbReference type="InterPro" id="IPR007560">
    <property type="entry name" value="Restrct_endonuc_IV_Mrr"/>
</dbReference>
<dbReference type="PANTHER" id="PTHR30015:SF7">
    <property type="entry name" value="TYPE IV METHYL-DIRECTED RESTRICTION ENZYME ECOKMRR"/>
    <property type="match status" value="1"/>
</dbReference>
<proteinExistence type="predicted"/>
<keyword evidence="4" id="KW-0540">Nuclease</keyword>
<gene>
    <name evidence="4" type="ORF">ACFPN1_04875</name>
</gene>
<name>A0ABW0SJY9_9GAMM</name>
<dbReference type="EMBL" id="JBHSNM010000001">
    <property type="protein sequence ID" value="MFC5569402.1"/>
    <property type="molecule type" value="Genomic_DNA"/>
</dbReference>
<dbReference type="Pfam" id="PF04471">
    <property type="entry name" value="Mrr_cat"/>
    <property type="match status" value="1"/>
</dbReference>
<dbReference type="PANTHER" id="PTHR30015">
    <property type="entry name" value="MRR RESTRICTION SYSTEM PROTEIN"/>
    <property type="match status" value="1"/>
</dbReference>
<keyword evidence="2" id="KW-1133">Transmembrane helix</keyword>
<keyword evidence="4" id="KW-0255">Endonuclease</keyword>
<evidence type="ECO:0000259" key="3">
    <source>
        <dbReference type="Pfam" id="PF04471"/>
    </source>
</evidence>
<evidence type="ECO:0000313" key="5">
    <source>
        <dbReference type="Proteomes" id="UP001596036"/>
    </source>
</evidence>
<reference evidence="5" key="1">
    <citation type="journal article" date="2019" name="Int. J. Syst. Evol. Microbiol.">
        <title>The Global Catalogue of Microorganisms (GCM) 10K type strain sequencing project: providing services to taxonomists for standard genome sequencing and annotation.</title>
        <authorList>
            <consortium name="The Broad Institute Genomics Platform"/>
            <consortium name="The Broad Institute Genome Sequencing Center for Infectious Disease"/>
            <person name="Wu L."/>
            <person name="Ma J."/>
        </authorList>
    </citation>
    <scope>NUCLEOTIDE SEQUENCE [LARGE SCALE GENOMIC DNA]</scope>
    <source>
        <strain evidence="5">KACC 11407</strain>
    </source>
</reference>
<dbReference type="GO" id="GO:0016787">
    <property type="term" value="F:hydrolase activity"/>
    <property type="evidence" value="ECO:0007669"/>
    <property type="project" value="UniProtKB-KW"/>
</dbReference>
<dbReference type="RefSeq" id="WP_386753448.1">
    <property type="nucleotide sequence ID" value="NZ_JBHSNM010000001.1"/>
</dbReference>
<feature type="region of interest" description="Disordered" evidence="1">
    <location>
        <begin position="204"/>
        <end position="238"/>
    </location>
</feature>
<keyword evidence="2" id="KW-0472">Membrane</keyword>
<evidence type="ECO:0000256" key="1">
    <source>
        <dbReference type="SAM" id="MobiDB-lite"/>
    </source>
</evidence>
<evidence type="ECO:0000313" key="4">
    <source>
        <dbReference type="EMBL" id="MFC5569402.1"/>
    </source>
</evidence>
<sequence length="312" mass="33457">MSASSLLLAFAVTVILGGAATAWIWLVLRPRSERDEGLRLLAAMRWREFSKLVVDGLRSRGFKPEAAEDTAERGQDSVLHLRRDNREWLLACKHGLNYRITETMVADMTDAVRFHGAAGGVVATLGEVDAEARRAAVGRVELFDGSTLWPIVHAQLSPGVRDELSAKARNAAMRQATIACAAALTLGLVTALVAPRGEPVDTMAVTPSPPASGASDAAPAAGNPTVAAAAPTSEDEQRDDVIRMVTTLPGVERAMWSTRSTLLVYLTDEAADPVSGICDIMNKYETLRTSRLHLQPPAGATRPARFLQCSTY</sequence>
<comment type="caution">
    <text evidence="4">The sequence shown here is derived from an EMBL/GenBank/DDBJ whole genome shotgun (WGS) entry which is preliminary data.</text>
</comment>
<dbReference type="EC" id="3.1.21.-" evidence="4"/>